<name>A0A849C9D5_9NOCA</name>
<sequence length="119" mass="12953">MSTTGSDTCRDTWFKSSFSKEAGTCVEVRFTGDAVLMRDSKYIGAAQDQPTIMIPIVLWPRILEVALSRSSSKSYDGLAIDVNDDGSVVVSDGRGVRMAFTADEWDAFAKGVADGQFDR</sequence>
<gene>
    <name evidence="2" type="ORF">HLB23_24490</name>
</gene>
<dbReference type="InterPro" id="IPR007278">
    <property type="entry name" value="DUF397"/>
</dbReference>
<dbReference type="Pfam" id="PF04149">
    <property type="entry name" value="DUF397"/>
    <property type="match status" value="1"/>
</dbReference>
<dbReference type="EMBL" id="JABELX010000009">
    <property type="protein sequence ID" value="NNH72980.1"/>
    <property type="molecule type" value="Genomic_DNA"/>
</dbReference>
<dbReference type="RefSeq" id="WP_067523501.1">
    <property type="nucleotide sequence ID" value="NZ_JABELX010000009.1"/>
</dbReference>
<keyword evidence="3" id="KW-1185">Reference proteome</keyword>
<comment type="caution">
    <text evidence="2">The sequence shown here is derived from an EMBL/GenBank/DDBJ whole genome shotgun (WGS) entry which is preliminary data.</text>
</comment>
<evidence type="ECO:0000259" key="1">
    <source>
        <dbReference type="Pfam" id="PF04149"/>
    </source>
</evidence>
<protein>
    <submittedName>
        <fullName evidence="2">DUF397 domain-containing protein</fullName>
    </submittedName>
</protein>
<dbReference type="AlphaFoldDB" id="A0A849C9D5"/>
<organism evidence="2 3">
    <name type="scientific">Nocardia uniformis</name>
    <dbReference type="NCBI Taxonomy" id="53432"/>
    <lineage>
        <taxon>Bacteria</taxon>
        <taxon>Bacillati</taxon>
        <taxon>Actinomycetota</taxon>
        <taxon>Actinomycetes</taxon>
        <taxon>Mycobacteriales</taxon>
        <taxon>Nocardiaceae</taxon>
        <taxon>Nocardia</taxon>
    </lineage>
</organism>
<feature type="domain" description="DUF397" evidence="1">
    <location>
        <begin position="12"/>
        <end position="41"/>
    </location>
</feature>
<accession>A0A849C9D5</accession>
<evidence type="ECO:0000313" key="2">
    <source>
        <dbReference type="EMBL" id="NNH72980.1"/>
    </source>
</evidence>
<evidence type="ECO:0000313" key="3">
    <source>
        <dbReference type="Proteomes" id="UP000586827"/>
    </source>
</evidence>
<dbReference type="Proteomes" id="UP000586827">
    <property type="component" value="Unassembled WGS sequence"/>
</dbReference>
<reference evidence="2 3" key="1">
    <citation type="submission" date="2020-05" db="EMBL/GenBank/DDBJ databases">
        <title>MicrobeNet Type strains.</title>
        <authorList>
            <person name="Nicholson A.C."/>
        </authorList>
    </citation>
    <scope>NUCLEOTIDE SEQUENCE [LARGE SCALE GENOMIC DNA]</scope>
    <source>
        <strain evidence="2 3">JCM 3224</strain>
    </source>
</reference>
<proteinExistence type="predicted"/>